<comment type="caution">
    <text evidence="1">The sequence shown here is derived from an EMBL/GenBank/DDBJ whole genome shotgun (WGS) entry which is preliminary data.</text>
</comment>
<dbReference type="EMBL" id="PJQY01000121">
    <property type="protein sequence ID" value="PQQ18178.1"/>
    <property type="molecule type" value="Genomic_DNA"/>
</dbReference>
<protein>
    <submittedName>
        <fullName evidence="1">Uncharacterized protein</fullName>
    </submittedName>
</protein>
<reference evidence="1 2" key="1">
    <citation type="submission" date="2018-02" db="EMBL/GenBank/DDBJ databases">
        <title>Draft genome of wild Prunus yedoensis var. nudiflora.</title>
        <authorList>
            <person name="Baek S."/>
            <person name="Kim J.-H."/>
            <person name="Choi K."/>
            <person name="Kim G.-B."/>
            <person name="Cho A."/>
            <person name="Jang H."/>
            <person name="Shin C.-H."/>
            <person name="Yu H.-J."/>
            <person name="Mun J.-H."/>
        </authorList>
    </citation>
    <scope>NUCLEOTIDE SEQUENCE [LARGE SCALE GENOMIC DNA]</scope>
    <source>
        <strain evidence="2">cv. Jeju island</strain>
        <tissue evidence="1">Leaf</tissue>
    </source>
</reference>
<gene>
    <name evidence="1" type="ORF">Pyn_35995</name>
</gene>
<accession>A0A314ZLT3</accession>
<evidence type="ECO:0000313" key="1">
    <source>
        <dbReference type="EMBL" id="PQQ18178.1"/>
    </source>
</evidence>
<dbReference type="AlphaFoldDB" id="A0A314ZLT3"/>
<organism evidence="1 2">
    <name type="scientific">Prunus yedoensis var. nudiflora</name>
    <dbReference type="NCBI Taxonomy" id="2094558"/>
    <lineage>
        <taxon>Eukaryota</taxon>
        <taxon>Viridiplantae</taxon>
        <taxon>Streptophyta</taxon>
        <taxon>Embryophyta</taxon>
        <taxon>Tracheophyta</taxon>
        <taxon>Spermatophyta</taxon>
        <taxon>Magnoliopsida</taxon>
        <taxon>eudicotyledons</taxon>
        <taxon>Gunneridae</taxon>
        <taxon>Pentapetalae</taxon>
        <taxon>rosids</taxon>
        <taxon>fabids</taxon>
        <taxon>Rosales</taxon>
        <taxon>Rosaceae</taxon>
        <taxon>Amygdaloideae</taxon>
        <taxon>Amygdaleae</taxon>
        <taxon>Prunus</taxon>
    </lineage>
</organism>
<evidence type="ECO:0000313" key="2">
    <source>
        <dbReference type="Proteomes" id="UP000250321"/>
    </source>
</evidence>
<name>A0A314ZLT3_PRUYE</name>
<sequence>MHHYNALSEKALAPHTLQPHQGRGHLPYFSRTSSFSLFPLNPSRDLSFGKGDGAHVGGVAAIAMLFVADVEAATKKHHYHHDLVFVFRPHTQGFGCSSEFGVTIMEVASLCGRGFSQCRTKGLADMPLWVPSVAGEDVERCLIFGYDDMLFLPLRG</sequence>
<dbReference type="Proteomes" id="UP000250321">
    <property type="component" value="Unassembled WGS sequence"/>
</dbReference>
<proteinExistence type="predicted"/>
<keyword evidence="2" id="KW-1185">Reference proteome</keyword>